<dbReference type="InterPro" id="IPR019243">
    <property type="entry name" value="DUF2202"/>
</dbReference>
<evidence type="ECO:0000313" key="2">
    <source>
        <dbReference type="EMBL" id="QVV87785.1"/>
    </source>
</evidence>
<dbReference type="Pfam" id="PF09968">
    <property type="entry name" value="DUF2202"/>
    <property type="match status" value="1"/>
</dbReference>
<dbReference type="Gene3D" id="1.20.1260.10">
    <property type="match status" value="1"/>
</dbReference>
<reference evidence="2 3" key="1">
    <citation type="submission" date="2021-05" db="EMBL/GenBank/DDBJ databases">
        <title>A novel Methanospirillum isolate from a pyrite-forming mixed culture.</title>
        <authorList>
            <person name="Bunk B."/>
            <person name="Sproer C."/>
            <person name="Spring S."/>
            <person name="Pester M."/>
        </authorList>
    </citation>
    <scope>NUCLEOTIDE SEQUENCE [LARGE SCALE GENOMIC DNA]</scope>
    <source>
        <strain evidence="2 3">J.3.6.1-F.2.7.3</strain>
    </source>
</reference>
<keyword evidence="3" id="KW-1185">Reference proteome</keyword>
<dbReference type="AlphaFoldDB" id="A0A8E7AV07"/>
<accession>A0A8E7AV07</accession>
<dbReference type="CDD" id="cd01048">
    <property type="entry name" value="Ferritin_like_AB2"/>
    <property type="match status" value="1"/>
</dbReference>
<protein>
    <submittedName>
        <fullName evidence="2">DUF2202 domain-containing protein</fullName>
    </submittedName>
</protein>
<evidence type="ECO:0000313" key="3">
    <source>
        <dbReference type="Proteomes" id="UP000680656"/>
    </source>
</evidence>
<gene>
    <name evidence="2" type="ORF">KHC33_10565</name>
</gene>
<dbReference type="EMBL" id="CP075546">
    <property type="protein sequence ID" value="QVV87785.1"/>
    <property type="molecule type" value="Genomic_DNA"/>
</dbReference>
<dbReference type="InterPro" id="IPR009078">
    <property type="entry name" value="Ferritin-like_SF"/>
</dbReference>
<proteinExistence type="predicted"/>
<dbReference type="InterPro" id="IPR012347">
    <property type="entry name" value="Ferritin-like"/>
</dbReference>
<name>A0A8E7AV07_9EURY</name>
<sequence length="190" mass="21220">MKKSSLLHILILITLLIIIPASGVGQGYGIQFQGNQNITLPEPQDYNLSDIERSDLLFMRQEEQMAHDLYMVWYEKYSIPIFRNIAEAETTHASEVQFLLDRYQVPSDMIGNLSSGYNNQEIQALADALVEQGAQSLTDALKAGVAIEETDIADLDKAIANTTRPDIIQIYTNLRNGSENHLSAFTSQLS</sequence>
<dbReference type="Proteomes" id="UP000680656">
    <property type="component" value="Chromosome"/>
</dbReference>
<dbReference type="GeneID" id="65097631"/>
<organism evidence="2 3">
    <name type="scientific">Methanospirillum purgamenti</name>
    <dbReference type="NCBI Taxonomy" id="2834276"/>
    <lineage>
        <taxon>Archaea</taxon>
        <taxon>Methanobacteriati</taxon>
        <taxon>Methanobacteriota</taxon>
        <taxon>Stenosarchaea group</taxon>
        <taxon>Methanomicrobia</taxon>
        <taxon>Methanomicrobiales</taxon>
        <taxon>Methanospirillaceae</taxon>
        <taxon>Methanospirillum</taxon>
    </lineage>
</organism>
<dbReference type="RefSeq" id="WP_214418605.1">
    <property type="nucleotide sequence ID" value="NZ_CP075546.1"/>
</dbReference>
<dbReference type="SUPFAM" id="SSF47240">
    <property type="entry name" value="Ferritin-like"/>
    <property type="match status" value="1"/>
</dbReference>
<feature type="domain" description="DUF2202" evidence="1">
    <location>
        <begin position="54"/>
        <end position="189"/>
    </location>
</feature>
<dbReference type="KEGG" id="mrtj:KHC33_10565"/>
<evidence type="ECO:0000259" key="1">
    <source>
        <dbReference type="Pfam" id="PF09968"/>
    </source>
</evidence>